<evidence type="ECO:0000256" key="4">
    <source>
        <dbReference type="ARBA" id="ARBA00022898"/>
    </source>
</evidence>
<evidence type="ECO:0000313" key="9">
    <source>
        <dbReference type="EMBL" id="API57426.1"/>
    </source>
</evidence>
<dbReference type="PANTHER" id="PTHR43797">
    <property type="entry name" value="HOMOCYSTEINE/CYSTEINE SYNTHASE"/>
    <property type="match status" value="1"/>
</dbReference>
<comment type="similarity">
    <text evidence="2 6">Belongs to the trans-sulfuration enzymes family.</text>
</comment>
<dbReference type="SUPFAM" id="SSF53383">
    <property type="entry name" value="PLP-dependent transferases"/>
    <property type="match status" value="1"/>
</dbReference>
<dbReference type="RefSeq" id="WP_064244959.1">
    <property type="nucleotide sequence ID" value="NZ_CP016287.1"/>
</dbReference>
<dbReference type="OrthoDB" id="9805807at2"/>
<dbReference type="GO" id="GO:0004124">
    <property type="term" value="F:cysteine synthase activity"/>
    <property type="evidence" value="ECO:0007669"/>
    <property type="project" value="TreeGrafter"/>
</dbReference>
<comment type="cofactor">
    <cofactor evidence="1 6">
        <name>pyridoxal 5'-phosphate</name>
        <dbReference type="ChEBI" id="CHEBI:597326"/>
    </cofactor>
</comment>
<dbReference type="InterPro" id="IPR015421">
    <property type="entry name" value="PyrdxlP-dep_Trfase_major"/>
</dbReference>
<reference evidence="9 12" key="3">
    <citation type="submission" date="2016-11" db="EMBL/GenBank/DDBJ databases">
        <title>Rhizobium leguminosarum bv. viciae strain Vaf12 isolated from Vavilovia formosa root nodules from Russia, Dagestan.</title>
        <authorList>
            <person name="Kimeklis A."/>
        </authorList>
    </citation>
    <scope>NUCLEOTIDE SEQUENCE [LARGE SCALE GENOMIC DNA]</scope>
    <source>
        <strain evidence="9 12">Vaf-108</strain>
        <plasmid evidence="12">Plasmid unnamed6</plasmid>
        <plasmid evidence="9">unnamed6</plasmid>
    </source>
</reference>
<proteinExistence type="inferred from homology"/>
<evidence type="ECO:0000256" key="5">
    <source>
        <dbReference type="PIRSR" id="PIRSR001434-2"/>
    </source>
</evidence>
<evidence type="ECO:0000313" key="12">
    <source>
        <dbReference type="Proteomes" id="UP000183050"/>
    </source>
</evidence>
<gene>
    <name evidence="10" type="ORF">A4U53_36370</name>
    <name evidence="7" type="ORF">BA011_30110</name>
    <name evidence="8" type="ORF">BA011_31975</name>
    <name evidence="9" type="ORF">BMW22_39315</name>
</gene>
<evidence type="ECO:0000313" key="8">
    <source>
        <dbReference type="EMBL" id="ANP90543.1"/>
    </source>
</evidence>
<dbReference type="InterPro" id="IPR015424">
    <property type="entry name" value="PyrdxlP-dep_Trfase"/>
</dbReference>
<dbReference type="InterPro" id="IPR006235">
    <property type="entry name" value="OAc-hSer/O-AcSer_sulfhydrylase"/>
</dbReference>
<name>A0A179C1U9_RHILE</name>
<dbReference type="EMBL" id="CP018234">
    <property type="protein sequence ID" value="API57426.1"/>
    <property type="molecule type" value="Genomic_DNA"/>
</dbReference>
<organism evidence="10">
    <name type="scientific">Rhizobium leguminosarum</name>
    <dbReference type="NCBI Taxonomy" id="384"/>
    <lineage>
        <taxon>Bacteria</taxon>
        <taxon>Pseudomonadati</taxon>
        <taxon>Pseudomonadota</taxon>
        <taxon>Alphaproteobacteria</taxon>
        <taxon>Hyphomicrobiales</taxon>
        <taxon>Rhizobiaceae</taxon>
        <taxon>Rhizobium/Agrobacterium group</taxon>
        <taxon>Rhizobium</taxon>
    </lineage>
</organism>
<keyword evidence="7" id="KW-0614">Plasmid</keyword>
<dbReference type="Pfam" id="PF01053">
    <property type="entry name" value="Cys_Met_Meta_PP"/>
    <property type="match status" value="1"/>
</dbReference>
<evidence type="ECO:0000256" key="2">
    <source>
        <dbReference type="ARBA" id="ARBA00009077"/>
    </source>
</evidence>
<evidence type="ECO:0000256" key="1">
    <source>
        <dbReference type="ARBA" id="ARBA00001933"/>
    </source>
</evidence>
<dbReference type="InterPro" id="IPR015422">
    <property type="entry name" value="PyrdxlP-dep_Trfase_small"/>
</dbReference>
<reference evidence="7 11" key="2">
    <citation type="submission" date="2016-06" db="EMBL/GenBank/DDBJ databases">
        <title>Microsymbionts genomes from the relict species Vavilovia formosa.</title>
        <authorList>
            <person name="Chirak E."/>
            <person name="Kimeklis A."/>
            <person name="Andronov E."/>
        </authorList>
    </citation>
    <scope>NUCLEOTIDE SEQUENCE [LARGE SCALE GENOMIC DNA]</scope>
    <source>
        <strain evidence="7 11">Vaf10</strain>
        <plasmid evidence="11">Plasmid unnamed1</plasmid>
        <plasmid evidence="11">Plasmid unnamed2</plasmid>
        <plasmid evidence="7">unnamed1</plasmid>
        <plasmid evidence="8">unnamed2</plasmid>
    </source>
</reference>
<dbReference type="EMBL" id="CP016287">
    <property type="protein sequence ID" value="ANP89935.1"/>
    <property type="molecule type" value="Genomic_DNA"/>
</dbReference>
<accession>A0A179C1U9</accession>
<dbReference type="Proteomes" id="UP000092691">
    <property type="component" value="Plasmid unnamed1"/>
</dbReference>
<dbReference type="GO" id="GO:0071269">
    <property type="term" value="P:L-homocysteine biosynthetic process"/>
    <property type="evidence" value="ECO:0007669"/>
    <property type="project" value="TreeGrafter"/>
</dbReference>
<dbReference type="GO" id="GO:0005737">
    <property type="term" value="C:cytoplasm"/>
    <property type="evidence" value="ECO:0007669"/>
    <property type="project" value="TreeGrafter"/>
</dbReference>
<dbReference type="Gene3D" id="3.40.640.10">
    <property type="entry name" value="Type I PLP-dependent aspartate aminotransferase-like (Major domain)"/>
    <property type="match status" value="1"/>
</dbReference>
<protein>
    <submittedName>
        <fullName evidence="10">O-acetylhomoserine aminocarboxypropyltransferase</fullName>
    </submittedName>
</protein>
<dbReference type="GO" id="GO:0019346">
    <property type="term" value="P:transsulfuration"/>
    <property type="evidence" value="ECO:0007669"/>
    <property type="project" value="InterPro"/>
</dbReference>
<evidence type="ECO:0000313" key="11">
    <source>
        <dbReference type="Proteomes" id="UP000092691"/>
    </source>
</evidence>
<evidence type="ECO:0000313" key="10">
    <source>
        <dbReference type="EMBL" id="OAP97633.1"/>
    </source>
</evidence>
<dbReference type="GO" id="GO:0006535">
    <property type="term" value="P:cysteine biosynthetic process from serine"/>
    <property type="evidence" value="ECO:0007669"/>
    <property type="project" value="TreeGrafter"/>
</dbReference>
<dbReference type="Proteomes" id="UP000183050">
    <property type="component" value="Plasmid unnamed6"/>
</dbReference>
<sequence>MLDFIPNPQASKWENPETAVLHAGFRHDPATRAVSVPIYQNTAYELDGNLSKIADIYNVKADGYTYTRIINPTTRALERRFAAVDRGLDSLAVASGQAATFLALVNLCSGYPGGNIVASKFLYGNSWNLLHNTFRRLGIEARSADPNDPSSFEAQIDDRTLGLFGECVSNPSLVPLPIRELAEIGRRHGIPLIVDNTTTPLVCSPARLGAAFSTYSATKYICGHGTTLGGLIVDHGNFAFDEFPDRFPLMNGPDDAHGDILWHEAITNLDDLGSSPFLLKARMTWLRDTGACSSPFNSFQLIQGLETLPLRMRRHSENALAVAYMLRSHPKVRAVIYPAFFEGRQREVAAELFDPQYGHGAMLTFDVGDAAAGRKLIESVSLAYHVSNVGDARTLITHPVSTTHTTVPREKRLAAGIDDGTIRLCVGIEHSDDIIRDLAGALAAL</sequence>
<dbReference type="InterPro" id="IPR000277">
    <property type="entry name" value="Cys/Met-Metab_PyrdxlP-dep_enz"/>
</dbReference>
<evidence type="ECO:0000256" key="3">
    <source>
        <dbReference type="ARBA" id="ARBA00022679"/>
    </source>
</evidence>
<feature type="modified residue" description="N6-(pyridoxal phosphate)lysine" evidence="5">
    <location>
        <position position="219"/>
    </location>
</feature>
<keyword evidence="3 10" id="KW-0808">Transferase</keyword>
<dbReference type="GO" id="GO:0003961">
    <property type="term" value="F:O-acetylhomoserine aminocarboxypropyltransferase activity"/>
    <property type="evidence" value="ECO:0007669"/>
    <property type="project" value="TreeGrafter"/>
</dbReference>
<evidence type="ECO:0000313" key="7">
    <source>
        <dbReference type="EMBL" id="ANP89935.1"/>
    </source>
</evidence>
<dbReference type="Gene3D" id="3.90.1150.10">
    <property type="entry name" value="Aspartate Aminotransferase, domain 1"/>
    <property type="match status" value="1"/>
</dbReference>
<dbReference type="Proteomes" id="UP000092691">
    <property type="component" value="Plasmid unnamed2"/>
</dbReference>
<geneLocation type="plasmid" evidence="9 12">
    <name>unnamed6</name>
</geneLocation>
<evidence type="ECO:0000256" key="6">
    <source>
        <dbReference type="RuleBase" id="RU362118"/>
    </source>
</evidence>
<keyword evidence="4 5" id="KW-0663">Pyridoxal phosphate</keyword>
<geneLocation type="plasmid" evidence="8 11">
    <name>unnamed2</name>
</geneLocation>
<dbReference type="EMBL" id="CP016289">
    <property type="protein sequence ID" value="ANP90543.1"/>
    <property type="molecule type" value="Genomic_DNA"/>
</dbReference>
<dbReference type="EMBL" id="LWBS01000003">
    <property type="protein sequence ID" value="OAP97633.1"/>
    <property type="molecule type" value="Genomic_DNA"/>
</dbReference>
<dbReference type="PIRSF" id="PIRSF001434">
    <property type="entry name" value="CGS"/>
    <property type="match status" value="1"/>
</dbReference>
<dbReference type="PANTHER" id="PTHR43797:SF2">
    <property type="entry name" value="HOMOCYSTEINE_CYSTEINE SYNTHASE"/>
    <property type="match status" value="1"/>
</dbReference>
<reference evidence="10" key="1">
    <citation type="submission" date="2016-04" db="EMBL/GenBank/DDBJ databases">
        <title>Fast-growing isolate from the root nodules of Vavilovia formosa.</title>
        <authorList>
            <person name="Kimeklis A."/>
            <person name="Safronova V."/>
            <person name="Belimov A."/>
            <person name="Andronov E."/>
        </authorList>
    </citation>
    <scope>NUCLEOTIDE SEQUENCE [LARGE SCALE GENOMIC DNA]</scope>
    <source>
        <strain evidence="10">Vaf-46</strain>
    </source>
</reference>
<dbReference type="AlphaFoldDB" id="A0A179C1U9"/>
<geneLocation type="plasmid" evidence="7 11">
    <name>unnamed1</name>
</geneLocation>
<dbReference type="GO" id="GO:0030170">
    <property type="term" value="F:pyridoxal phosphate binding"/>
    <property type="evidence" value="ECO:0007669"/>
    <property type="project" value="InterPro"/>
</dbReference>